<feature type="region of interest" description="Disordered" evidence="1">
    <location>
        <begin position="1"/>
        <end position="20"/>
    </location>
</feature>
<evidence type="ECO:0000313" key="3">
    <source>
        <dbReference type="Proteomes" id="UP001187415"/>
    </source>
</evidence>
<dbReference type="EMBL" id="JAUPFM010000013">
    <property type="protein sequence ID" value="KAK2833432.1"/>
    <property type="molecule type" value="Genomic_DNA"/>
</dbReference>
<dbReference type="Proteomes" id="UP001187415">
    <property type="component" value="Unassembled WGS sequence"/>
</dbReference>
<name>A0AA88MC48_CHASR</name>
<proteinExistence type="predicted"/>
<gene>
    <name evidence="2" type="ORF">Q5P01_017321</name>
</gene>
<sequence length="97" mass="10406">MRARPNLTRVKERSLTPPGHCLRGRGTLMDGHKRTIGLVREAAGIQLELPSGTCRTIPCTSPPSCGLPGTFAPQLGLIHRATPLRPGELKALFVCTP</sequence>
<organism evidence="2 3">
    <name type="scientific">Channa striata</name>
    <name type="common">Snakehead murrel</name>
    <name type="synonym">Ophicephalus striatus</name>
    <dbReference type="NCBI Taxonomy" id="64152"/>
    <lineage>
        <taxon>Eukaryota</taxon>
        <taxon>Metazoa</taxon>
        <taxon>Chordata</taxon>
        <taxon>Craniata</taxon>
        <taxon>Vertebrata</taxon>
        <taxon>Euteleostomi</taxon>
        <taxon>Actinopterygii</taxon>
        <taxon>Neopterygii</taxon>
        <taxon>Teleostei</taxon>
        <taxon>Neoteleostei</taxon>
        <taxon>Acanthomorphata</taxon>
        <taxon>Anabantaria</taxon>
        <taxon>Anabantiformes</taxon>
        <taxon>Channoidei</taxon>
        <taxon>Channidae</taxon>
        <taxon>Channa</taxon>
    </lineage>
</organism>
<dbReference type="AlphaFoldDB" id="A0AA88MC48"/>
<accession>A0AA88MC48</accession>
<comment type="caution">
    <text evidence="2">The sequence shown here is derived from an EMBL/GenBank/DDBJ whole genome shotgun (WGS) entry which is preliminary data.</text>
</comment>
<evidence type="ECO:0000313" key="2">
    <source>
        <dbReference type="EMBL" id="KAK2833432.1"/>
    </source>
</evidence>
<reference evidence="2" key="1">
    <citation type="submission" date="2023-07" db="EMBL/GenBank/DDBJ databases">
        <title>Chromosome-level Genome Assembly of Striped Snakehead (Channa striata).</title>
        <authorList>
            <person name="Liu H."/>
        </authorList>
    </citation>
    <scope>NUCLEOTIDE SEQUENCE</scope>
    <source>
        <strain evidence="2">Gz</strain>
        <tissue evidence="2">Muscle</tissue>
    </source>
</reference>
<keyword evidence="3" id="KW-1185">Reference proteome</keyword>
<evidence type="ECO:0000256" key="1">
    <source>
        <dbReference type="SAM" id="MobiDB-lite"/>
    </source>
</evidence>
<protein>
    <submittedName>
        <fullName evidence="2">Uncharacterized protein</fullName>
    </submittedName>
</protein>